<dbReference type="GO" id="GO:0006508">
    <property type="term" value="P:proteolysis"/>
    <property type="evidence" value="ECO:0007669"/>
    <property type="project" value="InterPro"/>
</dbReference>
<dbReference type="AlphaFoldDB" id="E6PEF5"/>
<dbReference type="SUPFAM" id="SSF53474">
    <property type="entry name" value="alpha/beta-Hydrolases"/>
    <property type="match status" value="1"/>
</dbReference>
<dbReference type="InterPro" id="IPR001563">
    <property type="entry name" value="Peptidase_S10"/>
</dbReference>
<accession>E6PEF5</accession>
<keyword evidence="1" id="KW-0378">Hydrolase</keyword>
<reference evidence="1" key="1">
    <citation type="submission" date="2009-10" db="EMBL/GenBank/DDBJ databases">
        <title>Diversity of trophic interactions inside an arsenic-rich microbial ecosystem.</title>
        <authorList>
            <person name="Bertin P.N."/>
            <person name="Heinrich-Salmeron A."/>
            <person name="Pelletier E."/>
            <person name="Goulhen-Chollet F."/>
            <person name="Arsene-Ploetze F."/>
            <person name="Gallien S."/>
            <person name="Calteau A."/>
            <person name="Vallenet D."/>
            <person name="Casiot C."/>
            <person name="Chane-Woon-Ming B."/>
            <person name="Giloteaux L."/>
            <person name="Barakat M."/>
            <person name="Bonnefoy V."/>
            <person name="Bruneel O."/>
            <person name="Chandler M."/>
            <person name="Cleiss J."/>
            <person name="Duran R."/>
            <person name="Elbaz-Poulichet F."/>
            <person name="Fonknechten N."/>
            <person name="Lauga B."/>
            <person name="Mornico D."/>
            <person name="Ortet P."/>
            <person name="Schaeffer C."/>
            <person name="Siguier P."/>
            <person name="Alexander Thil Smith A."/>
            <person name="Van Dorsselaer A."/>
            <person name="Weissenbach J."/>
            <person name="Medigue C."/>
            <person name="Le Paslier D."/>
        </authorList>
    </citation>
    <scope>NUCLEOTIDE SEQUENCE</scope>
</reference>
<sequence>MLENRTVNALRLAAAAALLLTTSALAAAPKKTTALPAWTRVPDAVTQHSMLLDGKRLDYTARAGTIVVRGAKRTPLATMFYTAYTRNGENPNRRAITFLYNGGPGSSTIWLRMGSWGPIRAAIAANGGITAPPPYHLVSNPDTLLDTTDLVFVDMPASGYGRILPGADAKKVFGSDNDIKMFAQFIERYLTKFNRWNSPRFLYGESYGTPRTAMLVNYLQNHAVSIDGIVLQSSILNYNLAATNIYGGADTDDWQYVFDFATEAATAWYYHAVPGANPNLNAYMQQVKRFAMGPYREALNQGANLAPATYASMVAQLSHYLAIPASYIRHSNLRIPAQRYIAEFRRSQGKTEGIYDSRYQIYTLDRAEMQPSLEASDASIDSAFYSMSNVYLRNDLHYVTPLRYRMGAYSAIAKSGPWNFMHDGWLPLNTAPDLAQAMTYNPHLRVFSANGYFDSVTPWLATVYTLEHLELAPALQRHITYGFYPSGHMIYLNVAAFGDFHAQLERWYRKILAQPH</sequence>
<keyword evidence="1" id="KW-0645">Protease</keyword>
<dbReference type="InterPro" id="IPR029058">
    <property type="entry name" value="AB_hydrolase_fold"/>
</dbReference>
<evidence type="ECO:0000313" key="1">
    <source>
        <dbReference type="EMBL" id="CBH74840.1"/>
    </source>
</evidence>
<organism evidence="1">
    <name type="scientific">mine drainage metagenome</name>
    <dbReference type="NCBI Taxonomy" id="410659"/>
    <lineage>
        <taxon>unclassified sequences</taxon>
        <taxon>metagenomes</taxon>
        <taxon>ecological metagenomes</taxon>
    </lineage>
</organism>
<name>E6PEF5_9ZZZZ</name>
<dbReference type="Gene3D" id="3.40.50.1820">
    <property type="entry name" value="alpha/beta hydrolase"/>
    <property type="match status" value="1"/>
</dbReference>
<dbReference type="Pfam" id="PF00450">
    <property type="entry name" value="Peptidase_S10"/>
    <property type="match status" value="1"/>
</dbReference>
<dbReference type="EMBL" id="CABL01000004">
    <property type="protein sequence ID" value="CBH74840.1"/>
    <property type="molecule type" value="Genomic_DNA"/>
</dbReference>
<proteinExistence type="predicted"/>
<comment type="caution">
    <text evidence="1">The sequence shown here is derived from an EMBL/GenBank/DDBJ whole genome shotgun (WGS) entry which is preliminary data.</text>
</comment>
<gene>
    <name evidence="1" type="ORF">CARN1_0374</name>
</gene>
<protein>
    <submittedName>
        <fullName evidence="1">Putative Peptidase S10, serine carboxypeptidase</fullName>
    </submittedName>
</protein>
<keyword evidence="1" id="KW-0121">Carboxypeptidase</keyword>
<dbReference type="GO" id="GO:0004185">
    <property type="term" value="F:serine-type carboxypeptidase activity"/>
    <property type="evidence" value="ECO:0007669"/>
    <property type="project" value="InterPro"/>
</dbReference>